<dbReference type="Proteomes" id="UP000321168">
    <property type="component" value="Unassembled WGS sequence"/>
</dbReference>
<evidence type="ECO:0000313" key="2">
    <source>
        <dbReference type="Proteomes" id="UP000321168"/>
    </source>
</evidence>
<reference evidence="1 2" key="1">
    <citation type="submission" date="2019-08" db="EMBL/GenBank/DDBJ databases">
        <title>Genome of Luteibaculum oceani JCM 18817.</title>
        <authorList>
            <person name="Bowman J.P."/>
        </authorList>
    </citation>
    <scope>NUCLEOTIDE SEQUENCE [LARGE SCALE GENOMIC DNA]</scope>
    <source>
        <strain evidence="1 2">JCM 18817</strain>
    </source>
</reference>
<gene>
    <name evidence="1" type="ORF">FRX97_11965</name>
</gene>
<evidence type="ECO:0000313" key="1">
    <source>
        <dbReference type="EMBL" id="TXC75582.1"/>
    </source>
</evidence>
<protein>
    <recommendedName>
        <fullName evidence="3">SusE outer membrane protein domain-containing protein</fullName>
    </recommendedName>
</protein>
<evidence type="ECO:0008006" key="3">
    <source>
        <dbReference type="Google" id="ProtNLM"/>
    </source>
</evidence>
<dbReference type="PROSITE" id="PS51257">
    <property type="entry name" value="PROKAR_LIPOPROTEIN"/>
    <property type="match status" value="1"/>
</dbReference>
<sequence length="124" mass="13494">MRNSLLFTALIAILTFSACEEPLEEFKNGAPSPFAVQPVILNDSTAKIMWSKSIDPDGDSVIYDVYLSGAIQGASLRTTEFRFPQNLNSQITYTGTVIAKDPFLAETQVAFSFKTSGNDTTSSN</sequence>
<proteinExistence type="predicted"/>
<organism evidence="1 2">
    <name type="scientific">Luteibaculum oceani</name>
    <dbReference type="NCBI Taxonomy" id="1294296"/>
    <lineage>
        <taxon>Bacteria</taxon>
        <taxon>Pseudomonadati</taxon>
        <taxon>Bacteroidota</taxon>
        <taxon>Flavobacteriia</taxon>
        <taxon>Flavobacteriales</taxon>
        <taxon>Luteibaculaceae</taxon>
        <taxon>Luteibaculum</taxon>
    </lineage>
</organism>
<accession>A0A5C6UQG7</accession>
<dbReference type="EMBL" id="VORB01000014">
    <property type="protein sequence ID" value="TXC75582.1"/>
    <property type="molecule type" value="Genomic_DNA"/>
</dbReference>
<dbReference type="AlphaFoldDB" id="A0A5C6UQG7"/>
<name>A0A5C6UQG7_9FLAO</name>
<dbReference type="OrthoDB" id="1448540at2"/>
<dbReference type="RefSeq" id="WP_147015461.1">
    <property type="nucleotide sequence ID" value="NZ_VORB01000014.1"/>
</dbReference>
<keyword evidence="2" id="KW-1185">Reference proteome</keyword>
<comment type="caution">
    <text evidence="1">The sequence shown here is derived from an EMBL/GenBank/DDBJ whole genome shotgun (WGS) entry which is preliminary data.</text>
</comment>